<dbReference type="EMBL" id="HBUF01406684">
    <property type="protein sequence ID" value="CAG6738202.1"/>
    <property type="molecule type" value="Transcribed_RNA"/>
</dbReference>
<organism evidence="2">
    <name type="scientific">Cacopsylla melanoneura</name>
    <dbReference type="NCBI Taxonomy" id="428564"/>
    <lineage>
        <taxon>Eukaryota</taxon>
        <taxon>Metazoa</taxon>
        <taxon>Ecdysozoa</taxon>
        <taxon>Arthropoda</taxon>
        <taxon>Hexapoda</taxon>
        <taxon>Insecta</taxon>
        <taxon>Pterygota</taxon>
        <taxon>Neoptera</taxon>
        <taxon>Paraneoptera</taxon>
        <taxon>Hemiptera</taxon>
        <taxon>Sternorrhyncha</taxon>
        <taxon>Psylloidea</taxon>
        <taxon>Psyllidae</taxon>
        <taxon>Psyllinae</taxon>
        <taxon>Cacopsylla</taxon>
    </lineage>
</organism>
<evidence type="ECO:0000313" key="2">
    <source>
        <dbReference type="EMBL" id="CAG6738202.1"/>
    </source>
</evidence>
<name>A0A8D8Z1S4_9HEMI</name>
<feature type="region of interest" description="Disordered" evidence="1">
    <location>
        <begin position="68"/>
        <end position="105"/>
    </location>
</feature>
<sequence length="462" mass="52731">MIKTNNNNVQFRNYNRKSRTRPSSLILTVNKSNNTVEVKTSPTDSVIIPRRYSENSLDTVPQNHDFLSDISLTNNDTNKNDQNKSDKILPSKIKKDKSSQTSLDNETISEFIKERYCRETCRSEHEQKGNNNILSLRQKNKSNSIQLKNNNRVSFHNNRHSDHVPDNLHQTSPPAQYEEDTAISINNILDAIDDTMINTDSDSDDEFDSLVQNYNSNPYYYVQTPNRVQLEKKIKVNSQPTFRPTNYPLMKSKSDNTILNNGDSGDICSQMKSKDDIHITLENVNIEQTDNTACHTHAKESSPEHFYNPFDIFKNNNAPLNLEIHSPQKTFRNHTHSQTPNVKHKVTQETKVKNQIEPNQSLVNQSKPFLINNNNNNYIDHSRVKVNEIDPAQEVGSKYYCRMLAGDTKTLPKTSTTASSLGTRLTVFRKSKTLTSKKDNSFSFHGYIHLGPGSPANLLQSD</sequence>
<reference evidence="2" key="1">
    <citation type="submission" date="2021-05" db="EMBL/GenBank/DDBJ databases">
        <authorList>
            <person name="Alioto T."/>
            <person name="Alioto T."/>
            <person name="Gomez Garrido J."/>
        </authorList>
    </citation>
    <scope>NUCLEOTIDE SEQUENCE</scope>
</reference>
<protein>
    <submittedName>
        <fullName evidence="2">Uncharacterized protein</fullName>
    </submittedName>
</protein>
<proteinExistence type="predicted"/>
<accession>A0A8D8Z1S4</accession>
<evidence type="ECO:0000256" key="1">
    <source>
        <dbReference type="SAM" id="MobiDB-lite"/>
    </source>
</evidence>
<feature type="compositionally biased region" description="Basic and acidic residues" evidence="1">
    <location>
        <begin position="78"/>
        <end position="89"/>
    </location>
</feature>
<dbReference type="AlphaFoldDB" id="A0A8D8Z1S4"/>